<feature type="non-terminal residue" evidence="8">
    <location>
        <position position="163"/>
    </location>
</feature>
<evidence type="ECO:0000256" key="1">
    <source>
        <dbReference type="ARBA" id="ARBA00007261"/>
    </source>
</evidence>
<dbReference type="EMBL" id="UOGI01000382">
    <property type="protein sequence ID" value="VAX34749.1"/>
    <property type="molecule type" value="Genomic_DNA"/>
</dbReference>
<dbReference type="PANTHER" id="PTHR43690:SF17">
    <property type="entry name" value="PROTEIN YHJJ"/>
    <property type="match status" value="1"/>
</dbReference>
<dbReference type="InterPro" id="IPR050626">
    <property type="entry name" value="Peptidase_M16"/>
</dbReference>
<dbReference type="Pfam" id="PF00675">
    <property type="entry name" value="Peptidase_M16"/>
    <property type="match status" value="1"/>
</dbReference>
<dbReference type="InterPro" id="IPR011249">
    <property type="entry name" value="Metalloenz_LuxS/M16"/>
</dbReference>
<proteinExistence type="inferred from homology"/>
<evidence type="ECO:0000256" key="4">
    <source>
        <dbReference type="ARBA" id="ARBA00022801"/>
    </source>
</evidence>
<keyword evidence="5" id="KW-0862">Zinc</keyword>
<keyword evidence="4" id="KW-0378">Hydrolase</keyword>
<dbReference type="GO" id="GO:0004222">
    <property type="term" value="F:metalloendopeptidase activity"/>
    <property type="evidence" value="ECO:0007669"/>
    <property type="project" value="InterPro"/>
</dbReference>
<evidence type="ECO:0000259" key="7">
    <source>
        <dbReference type="Pfam" id="PF00675"/>
    </source>
</evidence>
<keyword evidence="6" id="KW-0482">Metalloprotease</keyword>
<dbReference type="InterPro" id="IPR001431">
    <property type="entry name" value="Pept_M16_Zn_BS"/>
</dbReference>
<sequence length="163" mass="18791">MTTRQILRKGLIERLTYIYLSLFIFLLCLPLVASAKVREYRLDNGLKVLISEDHKAPVATFQVWYRVGSRNEPAGKTGISHLLEHMMFKGTPEYGSKVFSRLVQKNGGIDNAYTTKDYTAYFQVLASDRIDLSVRLESDRMENLLLAPDDVRDERSVVMEERR</sequence>
<evidence type="ECO:0000313" key="8">
    <source>
        <dbReference type="EMBL" id="VAX34749.1"/>
    </source>
</evidence>
<evidence type="ECO:0000256" key="6">
    <source>
        <dbReference type="ARBA" id="ARBA00023049"/>
    </source>
</evidence>
<dbReference type="PANTHER" id="PTHR43690">
    <property type="entry name" value="NARDILYSIN"/>
    <property type="match status" value="1"/>
</dbReference>
<dbReference type="GO" id="GO:0006508">
    <property type="term" value="P:proteolysis"/>
    <property type="evidence" value="ECO:0007669"/>
    <property type="project" value="UniProtKB-KW"/>
</dbReference>
<organism evidence="8">
    <name type="scientific">hydrothermal vent metagenome</name>
    <dbReference type="NCBI Taxonomy" id="652676"/>
    <lineage>
        <taxon>unclassified sequences</taxon>
        <taxon>metagenomes</taxon>
        <taxon>ecological metagenomes</taxon>
    </lineage>
</organism>
<reference evidence="8" key="1">
    <citation type="submission" date="2018-06" db="EMBL/GenBank/DDBJ databases">
        <authorList>
            <person name="Zhirakovskaya E."/>
        </authorList>
    </citation>
    <scope>NUCLEOTIDE SEQUENCE</scope>
</reference>
<accession>A0A3B1CXY3</accession>
<evidence type="ECO:0000256" key="5">
    <source>
        <dbReference type="ARBA" id="ARBA00022833"/>
    </source>
</evidence>
<evidence type="ECO:0000256" key="3">
    <source>
        <dbReference type="ARBA" id="ARBA00022723"/>
    </source>
</evidence>
<dbReference type="AlphaFoldDB" id="A0A3B1CXY3"/>
<keyword evidence="2" id="KW-0645">Protease</keyword>
<comment type="similarity">
    <text evidence="1">Belongs to the peptidase M16 family.</text>
</comment>
<dbReference type="GO" id="GO:0046872">
    <property type="term" value="F:metal ion binding"/>
    <property type="evidence" value="ECO:0007669"/>
    <property type="project" value="UniProtKB-KW"/>
</dbReference>
<dbReference type="PROSITE" id="PS00143">
    <property type="entry name" value="INSULINASE"/>
    <property type="match status" value="1"/>
</dbReference>
<name>A0A3B1CXY3_9ZZZZ</name>
<dbReference type="SUPFAM" id="SSF63411">
    <property type="entry name" value="LuxS/MPP-like metallohydrolase"/>
    <property type="match status" value="1"/>
</dbReference>
<feature type="domain" description="Peptidase M16 N-terminal" evidence="7">
    <location>
        <begin position="47"/>
        <end position="162"/>
    </location>
</feature>
<dbReference type="InterPro" id="IPR011765">
    <property type="entry name" value="Pept_M16_N"/>
</dbReference>
<gene>
    <name evidence="8" type="ORF">MNBD_NITROSPIRAE03-643</name>
</gene>
<keyword evidence="3" id="KW-0479">Metal-binding</keyword>
<dbReference type="Gene3D" id="3.30.830.10">
    <property type="entry name" value="Metalloenzyme, LuxS/M16 peptidase-like"/>
    <property type="match status" value="1"/>
</dbReference>
<protein>
    <recommendedName>
        <fullName evidence="7">Peptidase M16 N-terminal domain-containing protein</fullName>
    </recommendedName>
</protein>
<evidence type="ECO:0000256" key="2">
    <source>
        <dbReference type="ARBA" id="ARBA00022670"/>
    </source>
</evidence>